<evidence type="ECO:0000313" key="1">
    <source>
        <dbReference type="EMBL" id="GGD30580.1"/>
    </source>
</evidence>
<organism evidence="1 2">
    <name type="scientific">Sinisalibacter lacisalsi</name>
    <dbReference type="NCBI Taxonomy" id="1526570"/>
    <lineage>
        <taxon>Bacteria</taxon>
        <taxon>Pseudomonadati</taxon>
        <taxon>Pseudomonadota</taxon>
        <taxon>Alphaproteobacteria</taxon>
        <taxon>Rhodobacterales</taxon>
        <taxon>Roseobacteraceae</taxon>
        <taxon>Sinisalibacter</taxon>
    </lineage>
</organism>
<keyword evidence="2" id="KW-1185">Reference proteome</keyword>
<accession>A0ABQ1QM97</accession>
<proteinExistence type="predicted"/>
<comment type="caution">
    <text evidence="1">The sequence shown here is derived from an EMBL/GenBank/DDBJ whole genome shotgun (WGS) entry which is preliminary data.</text>
</comment>
<gene>
    <name evidence="1" type="ORF">GCM10011358_13280</name>
</gene>
<dbReference type="Proteomes" id="UP000617355">
    <property type="component" value="Unassembled WGS sequence"/>
</dbReference>
<sequence>MHITQTGLSAVSEALAFALDERRTCLSDREWRFRLRGYGYDIRHTARGRMLTQVTSGRDLGLIDG</sequence>
<dbReference type="RefSeq" id="WP_188526857.1">
    <property type="nucleotide sequence ID" value="NZ_BMGI01000002.1"/>
</dbReference>
<protein>
    <submittedName>
        <fullName evidence="1">Uncharacterized protein</fullName>
    </submittedName>
</protein>
<name>A0ABQ1QM97_9RHOB</name>
<reference evidence="2" key="1">
    <citation type="journal article" date="2019" name="Int. J. Syst. Evol. Microbiol.">
        <title>The Global Catalogue of Microorganisms (GCM) 10K type strain sequencing project: providing services to taxonomists for standard genome sequencing and annotation.</title>
        <authorList>
            <consortium name="The Broad Institute Genomics Platform"/>
            <consortium name="The Broad Institute Genome Sequencing Center for Infectious Disease"/>
            <person name="Wu L."/>
            <person name="Ma J."/>
        </authorList>
    </citation>
    <scope>NUCLEOTIDE SEQUENCE [LARGE SCALE GENOMIC DNA]</scope>
    <source>
        <strain evidence="2">CGMCC 1.12922</strain>
    </source>
</reference>
<evidence type="ECO:0000313" key="2">
    <source>
        <dbReference type="Proteomes" id="UP000617355"/>
    </source>
</evidence>
<dbReference type="EMBL" id="BMGI01000002">
    <property type="protein sequence ID" value="GGD30580.1"/>
    <property type="molecule type" value="Genomic_DNA"/>
</dbReference>